<accession>A0AAV2FLN7</accession>
<evidence type="ECO:0000313" key="3">
    <source>
        <dbReference type="Proteomes" id="UP001497516"/>
    </source>
</evidence>
<name>A0AAV2FLN7_9ROSI</name>
<gene>
    <name evidence="2" type="ORF">LTRI10_LOCUS39109</name>
</gene>
<protein>
    <submittedName>
        <fullName evidence="2">Uncharacterized protein</fullName>
    </submittedName>
</protein>
<dbReference type="Proteomes" id="UP001497516">
    <property type="component" value="Chromosome 7"/>
</dbReference>
<keyword evidence="3" id="KW-1185">Reference proteome</keyword>
<proteinExistence type="predicted"/>
<dbReference type="AlphaFoldDB" id="A0AAV2FLN7"/>
<evidence type="ECO:0000313" key="2">
    <source>
        <dbReference type="EMBL" id="CAL1398902.1"/>
    </source>
</evidence>
<evidence type="ECO:0000256" key="1">
    <source>
        <dbReference type="SAM" id="MobiDB-lite"/>
    </source>
</evidence>
<dbReference type="EMBL" id="OZ034820">
    <property type="protein sequence ID" value="CAL1398902.1"/>
    <property type="molecule type" value="Genomic_DNA"/>
</dbReference>
<sequence>MGRGGSEVDTLASPHATAGRVIPAPSRVRSGNTRRGGFKLPSLLPHRDSATGVLWFGVQAMESCRLGASKRISLVIDPNNNGLTNYDVKSTSITLGS</sequence>
<reference evidence="2 3" key="1">
    <citation type="submission" date="2024-04" db="EMBL/GenBank/DDBJ databases">
        <authorList>
            <person name="Fracassetti M."/>
        </authorList>
    </citation>
    <scope>NUCLEOTIDE SEQUENCE [LARGE SCALE GENOMIC DNA]</scope>
</reference>
<feature type="region of interest" description="Disordered" evidence="1">
    <location>
        <begin position="1"/>
        <end position="40"/>
    </location>
</feature>
<organism evidence="2 3">
    <name type="scientific">Linum trigynum</name>
    <dbReference type="NCBI Taxonomy" id="586398"/>
    <lineage>
        <taxon>Eukaryota</taxon>
        <taxon>Viridiplantae</taxon>
        <taxon>Streptophyta</taxon>
        <taxon>Embryophyta</taxon>
        <taxon>Tracheophyta</taxon>
        <taxon>Spermatophyta</taxon>
        <taxon>Magnoliopsida</taxon>
        <taxon>eudicotyledons</taxon>
        <taxon>Gunneridae</taxon>
        <taxon>Pentapetalae</taxon>
        <taxon>rosids</taxon>
        <taxon>fabids</taxon>
        <taxon>Malpighiales</taxon>
        <taxon>Linaceae</taxon>
        <taxon>Linum</taxon>
    </lineage>
</organism>